<protein>
    <recommendedName>
        <fullName evidence="2">YdbS-like PH domain-containing protein</fullName>
    </recommendedName>
</protein>
<keyword evidence="1" id="KW-0812">Transmembrane</keyword>
<evidence type="ECO:0000256" key="1">
    <source>
        <dbReference type="SAM" id="Phobius"/>
    </source>
</evidence>
<feature type="transmembrane region" description="Helical" evidence="1">
    <location>
        <begin position="192"/>
        <end position="210"/>
    </location>
</feature>
<dbReference type="PANTHER" id="PTHR34473">
    <property type="entry name" value="UPF0699 TRANSMEMBRANE PROTEIN YDBS"/>
    <property type="match status" value="1"/>
</dbReference>
<dbReference type="EMBL" id="PIPI01000003">
    <property type="protein sequence ID" value="RUO20236.1"/>
    <property type="molecule type" value="Genomic_DNA"/>
</dbReference>
<dbReference type="Pfam" id="PF03703">
    <property type="entry name" value="bPH_2"/>
    <property type="match status" value="2"/>
</dbReference>
<evidence type="ECO:0000313" key="3">
    <source>
        <dbReference type="EMBL" id="RUO20236.1"/>
    </source>
</evidence>
<sequence>MTNPAQGWNRLPLIALLAFLISSIRIFVRFLYQAVPALVGVYFALRNHLQFVPYVIAGLLTILLIATFLRYRRFLWQFDDQRIRVKQGVFKVTELNLGYERIQQADIRQPFWLKPFNLTVLSLQSAGSKGKEVEIPALSAALSTDLQQRVLAKSQEASVADQSSAEVSDVTHDFELQLPTSEVWRIGSMQNIFIMISALVAFIFANQTMTNYITEQFELWLAGFESQFQALLVGTALALAFFATILILTTLYYFNLFYGYHLVRQGDRVHYQAGLLSKLSRSFRMPKLQLVEMRQGLVGRLLQRWSVRILQAGANHEKAEGRFTVPILTSSRLQALTTDLQFTTAAWRRVHGAFVVRYWLIIGVAMGLIFEPLAGAISAVVVLVWRWVWWRRFGWHVDDQWLVVRTAWIGQRQRWVPAAKMQRVSIQQSPWQRLFGCCQLRADTAGGSLTIPWLQRDAAEALKAQLLELTASNHKRWM</sequence>
<feature type="transmembrane region" description="Helical" evidence="1">
    <location>
        <begin position="12"/>
        <end position="31"/>
    </location>
</feature>
<keyword evidence="1" id="KW-1133">Transmembrane helix</keyword>
<dbReference type="OrthoDB" id="155986at2"/>
<dbReference type="PANTHER" id="PTHR34473:SF2">
    <property type="entry name" value="UPF0699 TRANSMEMBRANE PROTEIN YDBT"/>
    <property type="match status" value="1"/>
</dbReference>
<reference evidence="3 4" key="1">
    <citation type="journal article" date="2011" name="Front. Microbiol.">
        <title>Genomic signatures of strain selection and enhancement in Bacillus atrophaeus var. globigii, a historical biowarfare simulant.</title>
        <authorList>
            <person name="Gibbons H.S."/>
            <person name="Broomall S.M."/>
            <person name="McNew L.A."/>
            <person name="Daligault H."/>
            <person name="Chapman C."/>
            <person name="Bruce D."/>
            <person name="Karavis M."/>
            <person name="Krepps M."/>
            <person name="McGregor P.A."/>
            <person name="Hong C."/>
            <person name="Park K.H."/>
            <person name="Akmal A."/>
            <person name="Feldman A."/>
            <person name="Lin J.S."/>
            <person name="Chang W.E."/>
            <person name="Higgs B.W."/>
            <person name="Demirev P."/>
            <person name="Lindquist J."/>
            <person name="Liem A."/>
            <person name="Fochler E."/>
            <person name="Read T.D."/>
            <person name="Tapia R."/>
            <person name="Johnson S."/>
            <person name="Bishop-Lilly K.A."/>
            <person name="Detter C."/>
            <person name="Han C."/>
            <person name="Sozhamannan S."/>
            <person name="Rosenzweig C.N."/>
            <person name="Skowronski E.W."/>
        </authorList>
    </citation>
    <scope>NUCLEOTIDE SEQUENCE [LARGE SCALE GENOMIC DNA]</scope>
    <source>
        <strain evidence="3 4">AK5</strain>
    </source>
</reference>
<gene>
    <name evidence="3" type="ORF">CWE06_06310</name>
</gene>
<dbReference type="AlphaFoldDB" id="A0A432VUM0"/>
<keyword evidence="1" id="KW-0472">Membrane</keyword>
<dbReference type="InterPro" id="IPR005182">
    <property type="entry name" value="YdbS-like_PH"/>
</dbReference>
<evidence type="ECO:0000259" key="2">
    <source>
        <dbReference type="Pfam" id="PF03703"/>
    </source>
</evidence>
<dbReference type="RefSeq" id="WP_126792284.1">
    <property type="nucleotide sequence ID" value="NZ_PIPI01000003.1"/>
</dbReference>
<accession>A0A432VUM0</accession>
<feature type="domain" description="YdbS-like PH" evidence="2">
    <location>
        <begin position="390"/>
        <end position="466"/>
    </location>
</feature>
<keyword evidence="4" id="KW-1185">Reference proteome</keyword>
<proteinExistence type="predicted"/>
<dbReference type="Proteomes" id="UP000288212">
    <property type="component" value="Unassembled WGS sequence"/>
</dbReference>
<evidence type="ECO:0000313" key="4">
    <source>
        <dbReference type="Proteomes" id="UP000288212"/>
    </source>
</evidence>
<feature type="transmembrane region" description="Helical" evidence="1">
    <location>
        <begin position="51"/>
        <end position="69"/>
    </location>
</feature>
<feature type="domain" description="YdbS-like PH" evidence="2">
    <location>
        <begin position="71"/>
        <end position="142"/>
    </location>
</feature>
<comment type="caution">
    <text evidence="3">The sequence shown here is derived from an EMBL/GenBank/DDBJ whole genome shotgun (WGS) entry which is preliminary data.</text>
</comment>
<organism evidence="3 4">
    <name type="scientific">Aliidiomarina haloalkalitolerans</name>
    <dbReference type="NCBI Taxonomy" id="859059"/>
    <lineage>
        <taxon>Bacteria</taxon>
        <taxon>Pseudomonadati</taxon>
        <taxon>Pseudomonadota</taxon>
        <taxon>Gammaproteobacteria</taxon>
        <taxon>Alteromonadales</taxon>
        <taxon>Idiomarinaceae</taxon>
        <taxon>Aliidiomarina</taxon>
    </lineage>
</organism>
<dbReference type="PIRSF" id="PIRSF026631">
    <property type="entry name" value="UCP026631"/>
    <property type="match status" value="1"/>
</dbReference>
<name>A0A432VUM0_9GAMM</name>
<feature type="transmembrane region" description="Helical" evidence="1">
    <location>
        <begin position="230"/>
        <end position="254"/>
    </location>
</feature>
<dbReference type="InterPro" id="IPR014529">
    <property type="entry name" value="UCP026631"/>
</dbReference>
<feature type="transmembrane region" description="Helical" evidence="1">
    <location>
        <begin position="358"/>
        <end position="385"/>
    </location>
</feature>